<feature type="non-terminal residue" evidence="1">
    <location>
        <position position="1"/>
    </location>
</feature>
<feature type="non-terminal residue" evidence="1">
    <location>
        <position position="156"/>
    </location>
</feature>
<protein>
    <submittedName>
        <fullName evidence="1">Uncharacterized protein</fullName>
    </submittedName>
</protein>
<reference evidence="1" key="1">
    <citation type="submission" date="2023-10" db="EMBL/GenBank/DDBJ databases">
        <title>Genome assembly of Pristionchus species.</title>
        <authorList>
            <person name="Yoshida K."/>
            <person name="Sommer R.J."/>
        </authorList>
    </citation>
    <scope>NUCLEOTIDE SEQUENCE</scope>
    <source>
        <strain evidence="1">RS0144</strain>
    </source>
</reference>
<keyword evidence="2" id="KW-1185">Reference proteome</keyword>
<accession>A0AAV5SUD4</accession>
<evidence type="ECO:0000313" key="2">
    <source>
        <dbReference type="Proteomes" id="UP001432027"/>
    </source>
</evidence>
<gene>
    <name evidence="1" type="ORF">PENTCL1PPCAC_9141</name>
</gene>
<name>A0AAV5SUD4_9BILA</name>
<evidence type="ECO:0000313" key="1">
    <source>
        <dbReference type="EMBL" id="GMS86966.1"/>
    </source>
</evidence>
<proteinExistence type="predicted"/>
<organism evidence="1 2">
    <name type="scientific">Pristionchus entomophagus</name>
    <dbReference type="NCBI Taxonomy" id="358040"/>
    <lineage>
        <taxon>Eukaryota</taxon>
        <taxon>Metazoa</taxon>
        <taxon>Ecdysozoa</taxon>
        <taxon>Nematoda</taxon>
        <taxon>Chromadorea</taxon>
        <taxon>Rhabditida</taxon>
        <taxon>Rhabditina</taxon>
        <taxon>Diplogasteromorpha</taxon>
        <taxon>Diplogasteroidea</taxon>
        <taxon>Neodiplogasteridae</taxon>
        <taxon>Pristionchus</taxon>
    </lineage>
</organism>
<dbReference type="AlphaFoldDB" id="A0AAV5SUD4"/>
<dbReference type="Proteomes" id="UP001432027">
    <property type="component" value="Unassembled WGS sequence"/>
</dbReference>
<comment type="caution">
    <text evidence="1">The sequence shown here is derived from an EMBL/GenBank/DDBJ whole genome shotgun (WGS) entry which is preliminary data.</text>
</comment>
<sequence>LSSLWRCARRVAVSTWDRLTGRLDLTIMRVLVGIALLATIEALPLRGNDPWTVVLCKLSDNDHEPMSHDWAREWINGWKGDSISSFFRTLSNGVYTIDKSNVTEWIQIPWSNTDIQKMAEEETGDKTPFAYFDKVKQLCAGWASSRGIRVNERRIV</sequence>
<dbReference type="EMBL" id="BTSX01000002">
    <property type="protein sequence ID" value="GMS86966.1"/>
    <property type="molecule type" value="Genomic_DNA"/>
</dbReference>